<dbReference type="InterPro" id="IPR021765">
    <property type="entry name" value="UstYa-like"/>
</dbReference>
<dbReference type="PANTHER" id="PTHR33365:SF4">
    <property type="entry name" value="CYCLOCHLOROTINE BIOSYNTHESIS PROTEIN O"/>
    <property type="match status" value="1"/>
</dbReference>
<keyword evidence="3" id="KW-0472">Membrane</keyword>
<evidence type="ECO:0000313" key="5">
    <source>
        <dbReference type="Proteomes" id="UP000298327"/>
    </source>
</evidence>
<evidence type="ECO:0000313" key="4">
    <source>
        <dbReference type="EMBL" id="TFY66321.1"/>
    </source>
</evidence>
<keyword evidence="3" id="KW-1133">Transmembrane helix</keyword>
<dbReference type="AlphaFoldDB" id="A0A4Y9YXM5"/>
<dbReference type="Proteomes" id="UP000298327">
    <property type="component" value="Unassembled WGS sequence"/>
</dbReference>
<dbReference type="PANTHER" id="PTHR33365">
    <property type="entry name" value="YALI0B05434P"/>
    <property type="match status" value="1"/>
</dbReference>
<dbReference type="EMBL" id="SEOQ01000258">
    <property type="protein sequence ID" value="TFY66321.1"/>
    <property type="molecule type" value="Genomic_DNA"/>
</dbReference>
<proteinExistence type="inferred from homology"/>
<comment type="caution">
    <text evidence="4">The sequence shown here is derived from an EMBL/GenBank/DDBJ whole genome shotgun (WGS) entry which is preliminary data.</text>
</comment>
<comment type="pathway">
    <text evidence="1">Mycotoxin biosynthesis.</text>
</comment>
<organism evidence="4 5">
    <name type="scientific">Dentipellis fragilis</name>
    <dbReference type="NCBI Taxonomy" id="205917"/>
    <lineage>
        <taxon>Eukaryota</taxon>
        <taxon>Fungi</taxon>
        <taxon>Dikarya</taxon>
        <taxon>Basidiomycota</taxon>
        <taxon>Agaricomycotina</taxon>
        <taxon>Agaricomycetes</taxon>
        <taxon>Russulales</taxon>
        <taxon>Hericiaceae</taxon>
        <taxon>Dentipellis</taxon>
    </lineage>
</organism>
<keyword evidence="5" id="KW-1185">Reference proteome</keyword>
<evidence type="ECO:0000256" key="2">
    <source>
        <dbReference type="ARBA" id="ARBA00035112"/>
    </source>
</evidence>
<evidence type="ECO:0000256" key="3">
    <source>
        <dbReference type="SAM" id="Phobius"/>
    </source>
</evidence>
<dbReference type="STRING" id="205917.A0A4Y9YXM5"/>
<evidence type="ECO:0008006" key="6">
    <source>
        <dbReference type="Google" id="ProtNLM"/>
    </source>
</evidence>
<protein>
    <recommendedName>
        <fullName evidence="6">Oxidase ustYa</fullName>
    </recommendedName>
</protein>
<name>A0A4Y9YXM5_9AGAM</name>
<reference evidence="4 5" key="1">
    <citation type="submission" date="2019-02" db="EMBL/GenBank/DDBJ databases">
        <title>Genome sequencing of the rare red list fungi Dentipellis fragilis.</title>
        <authorList>
            <person name="Buettner E."/>
            <person name="Kellner H."/>
        </authorList>
    </citation>
    <scope>NUCLEOTIDE SEQUENCE [LARGE SCALE GENOMIC DNA]</scope>
    <source>
        <strain evidence="4 5">DSM 105465</strain>
    </source>
</reference>
<evidence type="ECO:0000256" key="1">
    <source>
        <dbReference type="ARBA" id="ARBA00004685"/>
    </source>
</evidence>
<sequence length="248" mass="28120">MPILRALGKGLSPPATPSPPISSSFLTAATMNDPRRNVFVFAAALTTLSIVSIYLTYTLFVLTRNIEFATPQLSNIAKPLHHYSYEGDDYPPELPLNFGRPVQMVMEESIHYALDDNVSPDEWLHTSPYGTGAIRLGPEKRSFFVSMFHEIHCLRYFRQGLTDSKLGEAHLQHCFDYLRRMSLCQSDLTLEPGDFAGRNLAGDAVGATHVCRDWEAVYDMLKVDWVSWFRYRAQHNISTVYEGPNRVE</sequence>
<comment type="similarity">
    <text evidence="2">Belongs to the ustYa family.</text>
</comment>
<accession>A0A4Y9YXM5</accession>
<keyword evidence="3" id="KW-0812">Transmembrane</keyword>
<gene>
    <name evidence="4" type="ORF">EVG20_g4768</name>
</gene>
<feature type="transmembrane region" description="Helical" evidence="3">
    <location>
        <begin position="38"/>
        <end position="62"/>
    </location>
</feature>
<dbReference type="Pfam" id="PF11807">
    <property type="entry name" value="UstYa"/>
    <property type="match status" value="1"/>
</dbReference>
<dbReference type="OrthoDB" id="3687641at2759"/>
<dbReference type="GO" id="GO:0043386">
    <property type="term" value="P:mycotoxin biosynthetic process"/>
    <property type="evidence" value="ECO:0007669"/>
    <property type="project" value="InterPro"/>
</dbReference>